<feature type="compositionally biased region" description="Acidic residues" evidence="1">
    <location>
        <begin position="78"/>
        <end position="95"/>
    </location>
</feature>
<dbReference type="Proteomes" id="UP000693981">
    <property type="component" value="Unassembled WGS sequence"/>
</dbReference>
<keyword evidence="3" id="KW-1185">Reference proteome</keyword>
<reference evidence="2" key="1">
    <citation type="submission" date="2021-02" db="EMBL/GenBank/DDBJ databases">
        <authorList>
            <person name="Palmer J.M."/>
        </authorList>
    </citation>
    <scope>NUCLEOTIDE SEQUENCE</scope>
    <source>
        <strain evidence="2">SCRP23</strain>
    </source>
</reference>
<accession>A0A8T1WET8</accession>
<proteinExistence type="predicted"/>
<feature type="region of interest" description="Disordered" evidence="1">
    <location>
        <begin position="158"/>
        <end position="187"/>
    </location>
</feature>
<organism evidence="2 3">
    <name type="scientific">Phytophthora boehmeriae</name>
    <dbReference type="NCBI Taxonomy" id="109152"/>
    <lineage>
        <taxon>Eukaryota</taxon>
        <taxon>Sar</taxon>
        <taxon>Stramenopiles</taxon>
        <taxon>Oomycota</taxon>
        <taxon>Peronosporomycetes</taxon>
        <taxon>Peronosporales</taxon>
        <taxon>Peronosporaceae</taxon>
        <taxon>Phytophthora</taxon>
    </lineage>
</organism>
<protein>
    <submittedName>
        <fullName evidence="2">Uncharacterized protein</fullName>
    </submittedName>
</protein>
<evidence type="ECO:0000313" key="3">
    <source>
        <dbReference type="Proteomes" id="UP000693981"/>
    </source>
</evidence>
<evidence type="ECO:0000256" key="1">
    <source>
        <dbReference type="SAM" id="MobiDB-lite"/>
    </source>
</evidence>
<name>A0A8T1WET8_9STRA</name>
<feature type="region of interest" description="Disordered" evidence="1">
    <location>
        <begin position="65"/>
        <end position="117"/>
    </location>
</feature>
<dbReference type="OrthoDB" id="129797at2759"/>
<sequence>MADALKNMQEQLHVNMERRMQKVLTAHMEQVGAEIRLAIATQGQGLIQLVESKLDAFKSATTAQVNQVKSAAEPVSDQGDDDVDDDDDDDDEEEVSSSSSSSSQEEKQTSNQDTPVVIDSSTLELLQMLRAAQAITQPRKPDRQALEKVSRAVQRKVAARANARARNLTDKKKRVSSQKPKETAVSAHQKLLFQAKLTAEARKTKKKKADDALIKKKAEDAFKLAELLLKQML</sequence>
<dbReference type="AlphaFoldDB" id="A0A8T1WET8"/>
<gene>
    <name evidence="2" type="ORF">PHYBOEH_006902</name>
</gene>
<dbReference type="EMBL" id="JAGDFL010000372">
    <property type="protein sequence ID" value="KAG7390844.1"/>
    <property type="molecule type" value="Genomic_DNA"/>
</dbReference>
<evidence type="ECO:0000313" key="2">
    <source>
        <dbReference type="EMBL" id="KAG7390844.1"/>
    </source>
</evidence>
<comment type="caution">
    <text evidence="2">The sequence shown here is derived from an EMBL/GenBank/DDBJ whole genome shotgun (WGS) entry which is preliminary data.</text>
</comment>